<dbReference type="SUPFAM" id="SSF63829">
    <property type="entry name" value="Calcium-dependent phosphotriesterase"/>
    <property type="match status" value="1"/>
</dbReference>
<proteinExistence type="predicted"/>
<protein>
    <submittedName>
        <fullName evidence="2">Uncharacterized protein</fullName>
    </submittedName>
</protein>
<gene>
    <name evidence="2" type="ORF">ACFP71_03700</name>
</gene>
<dbReference type="EMBL" id="JBHSTM010000002">
    <property type="protein sequence ID" value="MFC6423915.1"/>
    <property type="molecule type" value="Genomic_DNA"/>
</dbReference>
<keyword evidence="3" id="KW-1185">Reference proteome</keyword>
<accession>A0ABW1XA70</accession>
<evidence type="ECO:0000256" key="1">
    <source>
        <dbReference type="SAM" id="MobiDB-lite"/>
    </source>
</evidence>
<organism evidence="2 3">
    <name type="scientific">Oerskovia paurometabola</name>
    <dbReference type="NCBI Taxonomy" id="162170"/>
    <lineage>
        <taxon>Bacteria</taxon>
        <taxon>Bacillati</taxon>
        <taxon>Actinomycetota</taxon>
        <taxon>Actinomycetes</taxon>
        <taxon>Micrococcales</taxon>
        <taxon>Cellulomonadaceae</taxon>
        <taxon>Oerskovia</taxon>
    </lineage>
</organism>
<evidence type="ECO:0000313" key="3">
    <source>
        <dbReference type="Proteomes" id="UP001596305"/>
    </source>
</evidence>
<dbReference type="RefSeq" id="WP_204807098.1">
    <property type="nucleotide sequence ID" value="NZ_BAAAIY010000005.1"/>
</dbReference>
<sequence length="394" mass="43723">MTVDLRTAAVRAVAAADDGVGYFVVADGRLFLTDGRGPEAEVVCELPNIREEWEGGYWQDNPLELRLYVHGPWVCVTENYGEHATLVNTSTGLVREFFRTFAHYNPLPFSAGFLERDGRTLLIAQTGFNRLDIFDAETGDLLTDREMYSRTVGEPNEEGVWKVESKNWSWLRTGSLHVAPSSAYFLCEAYQMQDTVGVYSVDGFLQGWEASATHIDGRGMSTTRPLTFIDDTTFAMAMDDLVLGEFFWDEEDLAEQGYEYKQLGIFTIPSPLPGNGWIDPVGVDCDAFPLGKKGEVRGELHYDPVTGHLVALNAHGAFLVRLDGSVVERLPGLSPSLGVFDDGEGEGWRYAADRRVFYRWRDGVGIEERSFSWAGAPDGASGRPGLEGVETNDR</sequence>
<feature type="region of interest" description="Disordered" evidence="1">
    <location>
        <begin position="375"/>
        <end position="394"/>
    </location>
</feature>
<comment type="caution">
    <text evidence="2">The sequence shown here is derived from an EMBL/GenBank/DDBJ whole genome shotgun (WGS) entry which is preliminary data.</text>
</comment>
<reference evidence="3" key="1">
    <citation type="journal article" date="2019" name="Int. J. Syst. Evol. Microbiol.">
        <title>The Global Catalogue of Microorganisms (GCM) 10K type strain sequencing project: providing services to taxonomists for standard genome sequencing and annotation.</title>
        <authorList>
            <consortium name="The Broad Institute Genomics Platform"/>
            <consortium name="The Broad Institute Genome Sequencing Center for Infectious Disease"/>
            <person name="Wu L."/>
            <person name="Ma J."/>
        </authorList>
    </citation>
    <scope>NUCLEOTIDE SEQUENCE [LARGE SCALE GENOMIC DNA]</scope>
    <source>
        <strain evidence="3">CCUG 47105</strain>
    </source>
</reference>
<dbReference type="Proteomes" id="UP001596305">
    <property type="component" value="Unassembled WGS sequence"/>
</dbReference>
<evidence type="ECO:0000313" key="2">
    <source>
        <dbReference type="EMBL" id="MFC6423915.1"/>
    </source>
</evidence>
<name>A0ABW1XA70_9CELL</name>